<keyword evidence="3" id="KW-1185">Reference proteome</keyword>
<name>A0A9N9B0C8_9GLOM</name>
<feature type="non-terminal residue" evidence="2">
    <location>
        <position position="470"/>
    </location>
</feature>
<feature type="region of interest" description="Disordered" evidence="1">
    <location>
        <begin position="422"/>
        <end position="447"/>
    </location>
</feature>
<feature type="compositionally biased region" description="Polar residues" evidence="1">
    <location>
        <begin position="422"/>
        <end position="443"/>
    </location>
</feature>
<evidence type="ECO:0000256" key="1">
    <source>
        <dbReference type="SAM" id="MobiDB-lite"/>
    </source>
</evidence>
<protein>
    <submittedName>
        <fullName evidence="2">17487_t:CDS:1</fullName>
    </submittedName>
</protein>
<dbReference type="EMBL" id="CAJVPZ010004556">
    <property type="protein sequence ID" value="CAG8548061.1"/>
    <property type="molecule type" value="Genomic_DNA"/>
</dbReference>
<evidence type="ECO:0000313" key="3">
    <source>
        <dbReference type="Proteomes" id="UP000789396"/>
    </source>
</evidence>
<evidence type="ECO:0000313" key="2">
    <source>
        <dbReference type="EMBL" id="CAG8548061.1"/>
    </source>
</evidence>
<sequence>MVNNVAIKEQNYNKEINEKQTKMLDCYSLHTPNHLNQIVSIVSNIKKDNDDNVKKIDTDCIMNVLFEGSITIESSDEEPITEFEAINKAIEEKSDVNKIQLKHDNNNKEEFKEQCNYLIQSDCSQESQESYINDNSESQQDPTVYDRNQKLVVEIDEPIKENKDISIILKLNKKQIINLNLFLSFDETIEMFREAFPDENANNLIPQESCGLSTNNCQSTSLKENYIDKDPNLSADKTLDPFNELEMDEFLRVSNSFSEFQPLEESYDEMSNLEKDPTTLDKESEKLLHSKMRALNEKLLPIREFKSDNNSFRQACTSKSDFNKKSKDRNRSRYKRAQINHITRSKALQNNFISKKPRVVETSRKIENFNVSSKELNDECIGPEESKSLEISNNKTEGFSLKKLYSEGSVWIATEESESECSLGSHNMRQNRSSEINSLTTNPRKQRKQKVTLVNKVYERDLFAENTDTS</sequence>
<gene>
    <name evidence="2" type="ORF">RFULGI_LOCUS4524</name>
</gene>
<organism evidence="2 3">
    <name type="scientific">Racocetra fulgida</name>
    <dbReference type="NCBI Taxonomy" id="60492"/>
    <lineage>
        <taxon>Eukaryota</taxon>
        <taxon>Fungi</taxon>
        <taxon>Fungi incertae sedis</taxon>
        <taxon>Mucoromycota</taxon>
        <taxon>Glomeromycotina</taxon>
        <taxon>Glomeromycetes</taxon>
        <taxon>Diversisporales</taxon>
        <taxon>Gigasporaceae</taxon>
        <taxon>Racocetra</taxon>
    </lineage>
</organism>
<accession>A0A9N9B0C8</accession>
<comment type="caution">
    <text evidence="2">The sequence shown here is derived from an EMBL/GenBank/DDBJ whole genome shotgun (WGS) entry which is preliminary data.</text>
</comment>
<proteinExistence type="predicted"/>
<dbReference type="OrthoDB" id="2493582at2759"/>
<reference evidence="2" key="1">
    <citation type="submission" date="2021-06" db="EMBL/GenBank/DDBJ databases">
        <authorList>
            <person name="Kallberg Y."/>
            <person name="Tangrot J."/>
            <person name="Rosling A."/>
        </authorList>
    </citation>
    <scope>NUCLEOTIDE SEQUENCE</scope>
    <source>
        <strain evidence="2">IN212</strain>
    </source>
</reference>
<dbReference type="AlphaFoldDB" id="A0A9N9B0C8"/>
<dbReference type="Proteomes" id="UP000789396">
    <property type="component" value="Unassembled WGS sequence"/>
</dbReference>